<dbReference type="PROSITE" id="PS50885">
    <property type="entry name" value="HAMP"/>
    <property type="match status" value="1"/>
</dbReference>
<protein>
    <submittedName>
        <fullName evidence="11">Methyl-accepting chemotaxis protein</fullName>
    </submittedName>
</protein>
<evidence type="ECO:0000313" key="11">
    <source>
        <dbReference type="EMBL" id="SDG98782.1"/>
    </source>
</evidence>
<feature type="domain" description="HAMP" evidence="10">
    <location>
        <begin position="164"/>
        <end position="217"/>
    </location>
</feature>
<dbReference type="AlphaFoldDB" id="A0A1G7YQE6"/>
<dbReference type="STRING" id="29435.SAMN05216588_10239"/>
<dbReference type="GO" id="GO:0006935">
    <property type="term" value="P:chemotaxis"/>
    <property type="evidence" value="ECO:0007669"/>
    <property type="project" value="InterPro"/>
</dbReference>
<keyword evidence="5 7" id="KW-0807">Transducer</keyword>
<dbReference type="InterPro" id="IPR004090">
    <property type="entry name" value="Chemotax_Me-accpt_rcpt"/>
</dbReference>
<comment type="similarity">
    <text evidence="6">Belongs to the methyl-accepting chemotaxis (MCP) protein family.</text>
</comment>
<comment type="subcellular location">
    <subcellularLocation>
        <location evidence="1">Membrane</location>
        <topology evidence="1">Multi-pass membrane protein</topology>
    </subcellularLocation>
</comment>
<dbReference type="GO" id="GO:0007165">
    <property type="term" value="P:signal transduction"/>
    <property type="evidence" value="ECO:0007669"/>
    <property type="project" value="UniProtKB-KW"/>
</dbReference>
<feature type="transmembrane region" description="Helical" evidence="8">
    <location>
        <begin position="144"/>
        <end position="167"/>
    </location>
</feature>
<dbReference type="PANTHER" id="PTHR32089">
    <property type="entry name" value="METHYL-ACCEPTING CHEMOTAXIS PROTEIN MCPB"/>
    <property type="match status" value="1"/>
</dbReference>
<evidence type="ECO:0000256" key="2">
    <source>
        <dbReference type="ARBA" id="ARBA00022692"/>
    </source>
</evidence>
<dbReference type="PANTHER" id="PTHR32089:SF119">
    <property type="entry name" value="METHYL-ACCEPTING CHEMOTAXIS PROTEIN CTPL"/>
    <property type="match status" value="1"/>
</dbReference>
<keyword evidence="3 8" id="KW-1133">Transmembrane helix</keyword>
<keyword evidence="2 8" id="KW-0812">Transmembrane</keyword>
<dbReference type="GO" id="GO:0016020">
    <property type="term" value="C:membrane"/>
    <property type="evidence" value="ECO:0007669"/>
    <property type="project" value="UniProtKB-SubCell"/>
</dbReference>
<dbReference type="Gene3D" id="1.10.287.950">
    <property type="entry name" value="Methyl-accepting chemotaxis protein"/>
    <property type="match status" value="1"/>
</dbReference>
<sequence>MPAWIRDISLKHKFWAVNAVAFFTTLLLVLFAMHQEQNSFAQAARQGAQTQASLVAAWPAASELPGTTGLIPFTTSEPPRLPGSADARTLLDARGWIDLEHDRVFGSDPLIGVQVVERGSDRRIAVPAYGRSLIQVFAERAGSYALTVALLMLTLLGASQVLIRFLLTHLNTLKDVMLHVEKNGDLAARVPLHSRDEVGQMAGAFNAMQDGYQRVVGTVVQAASRLDDGTGRLARSMKDVRQGMLGQQSETDQAATAINEMSTTVHNIAEHAATTRDQSQNADQLAGVGQAVVSRVVHSITGLSSGVQQTATMIQQVAGDSQKISSVVNVIHGIAEQTNLLALNAAIEAARAGEMGRGFAVVADEVRNLAKRVQDSTDEITSMIGTLQAGTRDAVEFMQESSLKADDCVRAAHEAGEALAAITGAVAQMRESNTQIAVAAEQQSQVAEEMTRSVIGIRDVTEQTVQQTLESATTSSELAELAGELSRAIRQLKP</sequence>
<evidence type="ECO:0000256" key="3">
    <source>
        <dbReference type="ARBA" id="ARBA00022989"/>
    </source>
</evidence>
<feature type="transmembrane region" description="Helical" evidence="8">
    <location>
        <begin position="14"/>
        <end position="33"/>
    </location>
</feature>
<evidence type="ECO:0000256" key="7">
    <source>
        <dbReference type="PROSITE-ProRule" id="PRU00284"/>
    </source>
</evidence>
<dbReference type="InterPro" id="IPR003660">
    <property type="entry name" value="HAMP_dom"/>
</dbReference>
<reference evidence="11 12" key="1">
    <citation type="submission" date="2016-10" db="EMBL/GenBank/DDBJ databases">
        <authorList>
            <person name="de Groot N.N."/>
        </authorList>
    </citation>
    <scope>NUCLEOTIDE SEQUENCE [LARGE SCALE GENOMIC DNA]</scope>
    <source>
        <strain evidence="11 12">LMG 18387</strain>
    </source>
</reference>
<dbReference type="CDD" id="cd06225">
    <property type="entry name" value="HAMP"/>
    <property type="match status" value="1"/>
</dbReference>
<evidence type="ECO:0000256" key="5">
    <source>
        <dbReference type="ARBA" id="ARBA00023224"/>
    </source>
</evidence>
<dbReference type="PRINTS" id="PR00260">
    <property type="entry name" value="CHEMTRNSDUCR"/>
</dbReference>
<evidence type="ECO:0000256" key="1">
    <source>
        <dbReference type="ARBA" id="ARBA00004141"/>
    </source>
</evidence>
<gene>
    <name evidence="11" type="ORF">SAMN05216588_10239</name>
</gene>
<dbReference type="EMBL" id="FNDG01000002">
    <property type="protein sequence ID" value="SDG98782.1"/>
    <property type="molecule type" value="Genomic_DNA"/>
</dbReference>
<dbReference type="GO" id="GO:0004888">
    <property type="term" value="F:transmembrane signaling receptor activity"/>
    <property type="evidence" value="ECO:0007669"/>
    <property type="project" value="InterPro"/>
</dbReference>
<dbReference type="SUPFAM" id="SSF58104">
    <property type="entry name" value="Methyl-accepting chemotaxis protein (MCP) signaling domain"/>
    <property type="match status" value="1"/>
</dbReference>
<evidence type="ECO:0000256" key="6">
    <source>
        <dbReference type="ARBA" id="ARBA00029447"/>
    </source>
</evidence>
<dbReference type="Pfam" id="PF00015">
    <property type="entry name" value="MCPsignal"/>
    <property type="match status" value="1"/>
</dbReference>
<dbReference type="FunFam" id="1.10.287.950:FF:000001">
    <property type="entry name" value="Methyl-accepting chemotaxis sensory transducer"/>
    <property type="match status" value="1"/>
</dbReference>
<evidence type="ECO:0000259" key="10">
    <source>
        <dbReference type="PROSITE" id="PS50885"/>
    </source>
</evidence>
<name>A0A1G7YQE6_9GAMM</name>
<dbReference type="Proteomes" id="UP000198606">
    <property type="component" value="Unassembled WGS sequence"/>
</dbReference>
<proteinExistence type="inferred from homology"/>
<keyword evidence="4 8" id="KW-0472">Membrane</keyword>
<evidence type="ECO:0000256" key="8">
    <source>
        <dbReference type="SAM" id="Phobius"/>
    </source>
</evidence>
<organism evidence="11 12">
    <name type="scientific">Phytopseudomonas flavescens</name>
    <dbReference type="NCBI Taxonomy" id="29435"/>
    <lineage>
        <taxon>Bacteria</taxon>
        <taxon>Pseudomonadati</taxon>
        <taxon>Pseudomonadota</taxon>
        <taxon>Gammaproteobacteria</taxon>
        <taxon>Pseudomonadales</taxon>
        <taxon>Pseudomonadaceae</taxon>
        <taxon>Phytopseudomonas</taxon>
    </lineage>
</organism>
<evidence type="ECO:0000259" key="9">
    <source>
        <dbReference type="PROSITE" id="PS50111"/>
    </source>
</evidence>
<dbReference type="SMART" id="SM00304">
    <property type="entry name" value="HAMP"/>
    <property type="match status" value="1"/>
</dbReference>
<accession>A0A1G7YQE6</accession>
<dbReference type="InterPro" id="IPR004089">
    <property type="entry name" value="MCPsignal_dom"/>
</dbReference>
<evidence type="ECO:0000313" key="12">
    <source>
        <dbReference type="Proteomes" id="UP000198606"/>
    </source>
</evidence>
<dbReference type="SMART" id="SM00283">
    <property type="entry name" value="MA"/>
    <property type="match status" value="1"/>
</dbReference>
<feature type="domain" description="Methyl-accepting transducer" evidence="9">
    <location>
        <begin position="222"/>
        <end position="458"/>
    </location>
</feature>
<dbReference type="CDD" id="cd11386">
    <property type="entry name" value="MCP_signal"/>
    <property type="match status" value="1"/>
</dbReference>
<dbReference type="RefSeq" id="WP_084303458.1">
    <property type="nucleotide sequence ID" value="NZ_FNDG01000002.1"/>
</dbReference>
<dbReference type="PROSITE" id="PS50111">
    <property type="entry name" value="CHEMOTAXIS_TRANSDUC_2"/>
    <property type="match status" value="1"/>
</dbReference>
<dbReference type="Pfam" id="PF00672">
    <property type="entry name" value="HAMP"/>
    <property type="match status" value="1"/>
</dbReference>
<evidence type="ECO:0000256" key="4">
    <source>
        <dbReference type="ARBA" id="ARBA00023136"/>
    </source>
</evidence>